<dbReference type="RefSeq" id="WP_153080295.1">
    <property type="nucleotide sequence ID" value="NZ_JAPDUO010000005.1"/>
</dbReference>
<proteinExistence type="predicted"/>
<evidence type="ECO:0000313" key="4">
    <source>
        <dbReference type="EMBL" id="MQN76750.1"/>
    </source>
</evidence>
<protein>
    <submittedName>
        <fullName evidence="3">Uncharacterized protein</fullName>
    </submittedName>
</protein>
<evidence type="ECO:0000313" key="6">
    <source>
        <dbReference type="Proteomes" id="UP000423156"/>
    </source>
</evidence>
<sequence>MKSDLKNYVPENIEFVLEEGVKDMFPMELDFLALTEENLCGEKPLKNKADILKFVGKHFTATFPDNELVTRFLDEFEKKNIREEYCTLEENVVPARKLELEEALEKAKKMKKDAEEAYASVLMEVAKYAAEVRQGTVDMRLKSKNVFCIALAGYYLVYNWDANTEKFLLAKAYAIPDRSEIWANEVKNRESMKEVFGLEFPEEEQPKEEAQPEQSSDDDDDELPFGE</sequence>
<feature type="region of interest" description="Disordered" evidence="2">
    <location>
        <begin position="194"/>
        <end position="227"/>
    </location>
</feature>
<feature type="coiled-coil region" evidence="1">
    <location>
        <begin position="97"/>
        <end position="124"/>
    </location>
</feature>
<organism evidence="3 5">
    <name type="scientific">Segatella copri</name>
    <dbReference type="NCBI Taxonomy" id="165179"/>
    <lineage>
        <taxon>Bacteria</taxon>
        <taxon>Pseudomonadati</taxon>
        <taxon>Bacteroidota</taxon>
        <taxon>Bacteroidia</taxon>
        <taxon>Bacteroidales</taxon>
        <taxon>Prevotellaceae</taxon>
        <taxon>Segatella</taxon>
    </lineage>
</organism>
<keyword evidence="1" id="KW-0175">Coiled coil</keyword>
<name>A0A6A7UST4_9BACT</name>
<evidence type="ECO:0000313" key="5">
    <source>
        <dbReference type="Proteomes" id="UP000406735"/>
    </source>
</evidence>
<reference evidence="5 6" key="1">
    <citation type="submission" date="2019-09" db="EMBL/GenBank/DDBJ databases">
        <title>Distinct polysaccharide growth profiles of human intestinal Prevotella copri isolates.</title>
        <authorList>
            <person name="Fehlner-Peach H."/>
            <person name="Magnabosco C."/>
            <person name="Raghavan V."/>
            <person name="Scher J.U."/>
            <person name="Tett A."/>
            <person name="Cox L.M."/>
            <person name="Gottsegen C."/>
            <person name="Watters A."/>
            <person name="Wiltshire- Gordon J.D."/>
            <person name="Segata N."/>
            <person name="Bonneau R."/>
            <person name="Littman D.R."/>
        </authorList>
    </citation>
    <scope>NUCLEOTIDE SEQUENCE [LARGE SCALE GENOMIC DNA]</scope>
    <source>
        <strain evidence="4 6">BU41712</strain>
        <strain evidence="3">IK21513</strain>
        <strain evidence="5">iK21513</strain>
    </source>
</reference>
<comment type="caution">
    <text evidence="3">The sequence shown here is derived from an EMBL/GenBank/DDBJ whole genome shotgun (WGS) entry which is preliminary data.</text>
</comment>
<evidence type="ECO:0000256" key="2">
    <source>
        <dbReference type="SAM" id="MobiDB-lite"/>
    </source>
</evidence>
<dbReference type="EMBL" id="VZBZ01000014">
    <property type="protein sequence ID" value="MQN76750.1"/>
    <property type="molecule type" value="Genomic_DNA"/>
</dbReference>
<accession>A0A6A7UST4</accession>
<dbReference type="Proteomes" id="UP000423156">
    <property type="component" value="Unassembled WGS sequence"/>
</dbReference>
<evidence type="ECO:0000256" key="1">
    <source>
        <dbReference type="SAM" id="Coils"/>
    </source>
</evidence>
<dbReference type="EMBL" id="VZCY01000115">
    <property type="protein sequence ID" value="MQN11001.1"/>
    <property type="molecule type" value="Genomic_DNA"/>
</dbReference>
<dbReference type="Proteomes" id="UP000406735">
    <property type="component" value="Unassembled WGS sequence"/>
</dbReference>
<evidence type="ECO:0000313" key="3">
    <source>
        <dbReference type="EMBL" id="MQN11001.1"/>
    </source>
</evidence>
<gene>
    <name evidence="4" type="ORF">F7D71_02470</name>
    <name evidence="3" type="ORF">F7D97_13990</name>
</gene>
<feature type="compositionally biased region" description="Acidic residues" evidence="2">
    <location>
        <begin position="215"/>
        <end position="227"/>
    </location>
</feature>
<dbReference type="AlphaFoldDB" id="A0A6A7UST4"/>